<dbReference type="Gene3D" id="2.30.30.1020">
    <property type="entry name" value="CCR4-NOT complex subunit 2/3/5, C-terminal domain"/>
    <property type="match status" value="1"/>
</dbReference>
<dbReference type="InterPro" id="IPR038635">
    <property type="entry name" value="CCR4-NOT_su2/3/5_C_sf"/>
</dbReference>
<protein>
    <submittedName>
        <fullName evidence="7 8">NOT2_3_5 domain-containing protein</fullName>
    </submittedName>
</protein>
<sequence>MPGKNREFKIGDEDFPSLGIAYPKTYSAKEVGKSNLAHSEPKQVLKNKPVMKNNNKTSCDILSSKDSKTNFTNNLSNNKASTMANAETQLDSNSIINKPVTFITDRLKKITSNSVEEIDDEVQNSKYPCAVMYRKLVAKELSQAGIDASNILEDRLEDEIVGNPGGYFDIPDFCLEGGLCPYGLKAFLNFYEHMQKNKEKFITYCYKDDVYTLLDDNYFCKEKYGNDEIDSSIGYNFYSPTNHSVTVPKEYMISKNVSLSKFPSFSLTYDILGLDTLFYLFFNCVGETLQIGAANELLKREWLYHNSLKTWIKPVVSDSNIHDQNIDTYRIFNVLKWLEEVVTISIDLTTEIDSTNFIPPLPDIIIKYLHSRFPYSVDEKKTEGDKLRYEQELIRQEAQWEKVFKSSWLRYLSPIDAESITIRYLFQFSNPDHIDKIINDYKSKNDFSTENKVETKEKNSLHSTMNRYRESMNEKPMSKKILHEAVMKACTNNQINQFQNITFDNLKLSNNILNQKFEKNVSSSNIINIPFPSRNNLLESRYSELFKIPKHLLYPNDVKLNELRENINQAYNINISPEEFYKLFINSNDIVSDIKKLKKAKETLKENTQLFDLNNHQEKILSNYSDQFEEDSFSKNLVNGINSHNEMILQMDSRRHQQIKNDNTINILQKQKTEGTYSKNSTVTNLTHLKPDTNIVLRSKLEHLKIINDMINNYNGQGVLPVNTNRVTYPPNLPNQTNQPNQQQPILNKVGTTDIPNPHPNNFSNIITQCSPQNSQQNCNSMFQNPNIPILSQQGFPPFGQTNIPNYGIPIPSMSMNSNSMMFLRNNFNMLPNINYGTMNVMGGGVNYYSSNYENRDNNIEGNNNSFNNNNVPYYQPEN</sequence>
<proteinExistence type="inferred from homology"/>
<accession>A0A0K0E1Y3</accession>
<dbReference type="WBParaSite" id="SSTP_0000350200.1">
    <property type="protein sequence ID" value="SSTP_0000350200.1"/>
    <property type="gene ID" value="SSTP_0000350200"/>
</dbReference>
<dbReference type="InterPro" id="IPR007282">
    <property type="entry name" value="NOT2/3/5_C"/>
</dbReference>
<dbReference type="STRING" id="6248.A0A0K0E1Y3"/>
<dbReference type="PANTHER" id="PTHR23326">
    <property type="entry name" value="CCR4 NOT-RELATED"/>
    <property type="match status" value="1"/>
</dbReference>
<dbReference type="Pfam" id="PF04153">
    <property type="entry name" value="NOT2_3_5_C"/>
    <property type="match status" value="1"/>
</dbReference>
<evidence type="ECO:0000256" key="4">
    <source>
        <dbReference type="SAM" id="MobiDB-lite"/>
    </source>
</evidence>
<dbReference type="Proteomes" id="UP000035681">
    <property type="component" value="Unplaced"/>
</dbReference>
<comment type="similarity">
    <text evidence="1">Belongs to the CNOT2/3/5 family.</text>
</comment>
<keyword evidence="2" id="KW-0805">Transcription regulation</keyword>
<feature type="domain" description="NOT2/NOT3/NOT5 C-terminal" evidence="5">
    <location>
        <begin position="241"/>
        <end position="340"/>
    </location>
</feature>
<reference evidence="7" key="1">
    <citation type="submission" date="2015-08" db="UniProtKB">
        <authorList>
            <consortium name="WormBaseParasite"/>
        </authorList>
    </citation>
    <scope>IDENTIFICATION</scope>
</reference>
<evidence type="ECO:0000259" key="5">
    <source>
        <dbReference type="Pfam" id="PF04153"/>
    </source>
</evidence>
<evidence type="ECO:0000313" key="6">
    <source>
        <dbReference type="Proteomes" id="UP000035681"/>
    </source>
</evidence>
<feature type="compositionally biased region" description="Low complexity" evidence="4">
    <location>
        <begin position="860"/>
        <end position="871"/>
    </location>
</feature>
<dbReference type="GO" id="GO:2000036">
    <property type="term" value="P:regulation of stem cell population maintenance"/>
    <property type="evidence" value="ECO:0007669"/>
    <property type="project" value="UniProtKB-ARBA"/>
</dbReference>
<evidence type="ECO:0000313" key="7">
    <source>
        <dbReference type="WBParaSite" id="SSTP_0000350200.1"/>
    </source>
</evidence>
<dbReference type="GO" id="GO:0030015">
    <property type="term" value="C:CCR4-NOT core complex"/>
    <property type="evidence" value="ECO:0007669"/>
    <property type="project" value="InterPro"/>
</dbReference>
<evidence type="ECO:0000256" key="2">
    <source>
        <dbReference type="ARBA" id="ARBA00023015"/>
    </source>
</evidence>
<organism evidence="7">
    <name type="scientific">Strongyloides stercoralis</name>
    <name type="common">Threadworm</name>
    <dbReference type="NCBI Taxonomy" id="6248"/>
    <lineage>
        <taxon>Eukaryota</taxon>
        <taxon>Metazoa</taxon>
        <taxon>Ecdysozoa</taxon>
        <taxon>Nematoda</taxon>
        <taxon>Chromadorea</taxon>
        <taxon>Rhabditida</taxon>
        <taxon>Tylenchina</taxon>
        <taxon>Panagrolaimomorpha</taxon>
        <taxon>Strongyloidoidea</taxon>
        <taxon>Strongyloididae</taxon>
        <taxon>Strongyloides</taxon>
    </lineage>
</organism>
<dbReference type="AlphaFoldDB" id="A0A0K0E1Y3"/>
<keyword evidence="3" id="KW-0804">Transcription</keyword>
<keyword evidence="6" id="KW-1185">Reference proteome</keyword>
<feature type="region of interest" description="Disordered" evidence="4">
    <location>
        <begin position="857"/>
        <end position="879"/>
    </location>
</feature>
<evidence type="ECO:0000313" key="8">
    <source>
        <dbReference type="WBParaSite" id="TCONS_00016623.p1"/>
    </source>
</evidence>
<dbReference type="WBParaSite" id="TCONS_00016623.p1">
    <property type="protein sequence ID" value="TCONS_00016623.p1"/>
    <property type="gene ID" value="XLOC_011254"/>
</dbReference>
<evidence type="ECO:0000256" key="1">
    <source>
        <dbReference type="ARBA" id="ARBA00007682"/>
    </source>
</evidence>
<dbReference type="GO" id="GO:0006355">
    <property type="term" value="P:regulation of DNA-templated transcription"/>
    <property type="evidence" value="ECO:0007669"/>
    <property type="project" value="InterPro"/>
</dbReference>
<name>A0A0K0E1Y3_STRER</name>
<dbReference type="InterPro" id="IPR040168">
    <property type="entry name" value="Not2/3/5"/>
</dbReference>
<evidence type="ECO:0000256" key="3">
    <source>
        <dbReference type="ARBA" id="ARBA00023163"/>
    </source>
</evidence>